<feature type="transmembrane region" description="Helical" evidence="1">
    <location>
        <begin position="67"/>
        <end position="96"/>
    </location>
</feature>
<dbReference type="InterPro" id="IPR009937">
    <property type="entry name" value="Phage_holin_3_6"/>
</dbReference>
<evidence type="ECO:0000313" key="3">
    <source>
        <dbReference type="Proteomes" id="UP000278006"/>
    </source>
</evidence>
<organism evidence="2 3">
    <name type="scientific">Corticibacter populi</name>
    <dbReference type="NCBI Taxonomy" id="1550736"/>
    <lineage>
        <taxon>Bacteria</taxon>
        <taxon>Pseudomonadati</taxon>
        <taxon>Pseudomonadota</taxon>
        <taxon>Betaproteobacteria</taxon>
        <taxon>Burkholderiales</taxon>
        <taxon>Comamonadaceae</taxon>
        <taxon>Corticibacter</taxon>
    </lineage>
</organism>
<name>A0A3M6QSC8_9BURK</name>
<dbReference type="Pfam" id="PF07332">
    <property type="entry name" value="Phage_holin_3_6"/>
    <property type="match status" value="1"/>
</dbReference>
<protein>
    <submittedName>
        <fullName evidence="2">Phage holin family protein</fullName>
    </submittedName>
</protein>
<comment type="caution">
    <text evidence="2">The sequence shown here is derived from an EMBL/GenBank/DDBJ whole genome shotgun (WGS) entry which is preliminary data.</text>
</comment>
<dbReference type="Proteomes" id="UP000278006">
    <property type="component" value="Unassembled WGS sequence"/>
</dbReference>
<evidence type="ECO:0000256" key="1">
    <source>
        <dbReference type="SAM" id="Phobius"/>
    </source>
</evidence>
<feature type="transmembrane region" description="Helical" evidence="1">
    <location>
        <begin position="102"/>
        <end position="125"/>
    </location>
</feature>
<keyword evidence="1" id="KW-1133">Transmembrane helix</keyword>
<dbReference type="OrthoDB" id="8906425at2"/>
<reference evidence="2 3" key="1">
    <citation type="submission" date="2018-10" db="EMBL/GenBank/DDBJ databases">
        <title>Draft genome of Cortibacter populi DSM10536.</title>
        <authorList>
            <person name="Bernier A.-M."/>
            <person name="Bernard K."/>
        </authorList>
    </citation>
    <scope>NUCLEOTIDE SEQUENCE [LARGE SCALE GENOMIC DNA]</scope>
    <source>
        <strain evidence="2 3">DSM 105136</strain>
    </source>
</reference>
<keyword evidence="1" id="KW-0472">Membrane</keyword>
<sequence length="153" mass="17314">MEPAFRYRWEAGFIIWKGTGVAINWQALLGIDRLRESARYWVDEGSIAVADRVELARLEWHTQRQALIWTVLAAALGLFFLSGFLILASVVALLHWNGTEHWVTAFVSVLLAWALLGVATLLVVFKVSKRLAQPFALTRKVLAEDLAELKERL</sequence>
<proteinExistence type="predicted"/>
<dbReference type="EMBL" id="RDQO01000003">
    <property type="protein sequence ID" value="RMX05935.1"/>
    <property type="molecule type" value="Genomic_DNA"/>
</dbReference>
<accession>A0A3M6QSC8</accession>
<keyword evidence="3" id="KW-1185">Reference proteome</keyword>
<gene>
    <name evidence="2" type="ORF">D8I35_12370</name>
</gene>
<evidence type="ECO:0000313" key="2">
    <source>
        <dbReference type="EMBL" id="RMX05935.1"/>
    </source>
</evidence>
<keyword evidence="1" id="KW-0812">Transmembrane</keyword>
<dbReference type="AlphaFoldDB" id="A0A3M6QSC8"/>